<evidence type="ECO:0000256" key="5">
    <source>
        <dbReference type="ARBA" id="ARBA00024029"/>
    </source>
</evidence>
<dbReference type="RefSeq" id="WP_158364985.1">
    <property type="nucleotide sequence ID" value="NZ_JAOQKC010000024.1"/>
</dbReference>
<evidence type="ECO:0000256" key="4">
    <source>
        <dbReference type="ARBA" id="ARBA00022833"/>
    </source>
</evidence>
<sequence>MANHELMKLTAHQVKEGHYDKAILAVGSCEAHGQHIAEGCDTLVSYELSKKIADNVDGLLMLPPVTVGYSGHYDTFPFTLTLSYDTVTQVIYDIMESVLRNGINKIFVFNGHDGNIAPIEIASRKIKEKYPDARIASLPEWWVIAGKLLPEGTFEVWNGVGHAGEGETSIAYHLFGEYCEPELATCVIPDHLIDGIDIKWDFSEITNTAQTGDATKGTAEKGEKMTNVLVDFAAKAIRELDSRDWNYGSTQHKTALK</sequence>
<dbReference type="Gene3D" id="3.40.50.10310">
    <property type="entry name" value="Creatininase"/>
    <property type="match status" value="1"/>
</dbReference>
<evidence type="ECO:0000313" key="7">
    <source>
        <dbReference type="Proteomes" id="UP001652461"/>
    </source>
</evidence>
<dbReference type="EMBL" id="JAOQKC010000024">
    <property type="protein sequence ID" value="MCU6698060.1"/>
    <property type="molecule type" value="Genomic_DNA"/>
</dbReference>
<keyword evidence="3" id="KW-0378">Hydrolase</keyword>
<dbReference type="Pfam" id="PF02633">
    <property type="entry name" value="Creatininase"/>
    <property type="match status" value="1"/>
</dbReference>
<name>A0ABT2S0F2_9FIRM</name>
<protein>
    <submittedName>
        <fullName evidence="6">Creatininase family protein</fullName>
    </submittedName>
</protein>
<keyword evidence="2" id="KW-0479">Metal-binding</keyword>
<evidence type="ECO:0000256" key="3">
    <source>
        <dbReference type="ARBA" id="ARBA00022801"/>
    </source>
</evidence>
<evidence type="ECO:0000313" key="6">
    <source>
        <dbReference type="EMBL" id="MCU6698060.1"/>
    </source>
</evidence>
<dbReference type="PANTHER" id="PTHR35005">
    <property type="entry name" value="3-DEHYDRO-SCYLLO-INOSOSE HYDROLASE"/>
    <property type="match status" value="1"/>
</dbReference>
<keyword evidence="4" id="KW-0862">Zinc</keyword>
<dbReference type="InterPro" id="IPR024087">
    <property type="entry name" value="Creatininase-like_sf"/>
</dbReference>
<gene>
    <name evidence="6" type="ORF">OCV63_14350</name>
</gene>
<proteinExistence type="inferred from homology"/>
<dbReference type="SUPFAM" id="SSF102215">
    <property type="entry name" value="Creatininase"/>
    <property type="match status" value="1"/>
</dbReference>
<keyword evidence="7" id="KW-1185">Reference proteome</keyword>
<dbReference type="Proteomes" id="UP001652461">
    <property type="component" value="Unassembled WGS sequence"/>
</dbReference>
<comment type="similarity">
    <text evidence="5">Belongs to the creatininase superfamily.</text>
</comment>
<comment type="caution">
    <text evidence="6">The sequence shown here is derived from an EMBL/GenBank/DDBJ whole genome shotgun (WGS) entry which is preliminary data.</text>
</comment>
<evidence type="ECO:0000256" key="1">
    <source>
        <dbReference type="ARBA" id="ARBA00001947"/>
    </source>
</evidence>
<dbReference type="InterPro" id="IPR003785">
    <property type="entry name" value="Creatininase/forma_Hydrolase"/>
</dbReference>
<evidence type="ECO:0000256" key="2">
    <source>
        <dbReference type="ARBA" id="ARBA00022723"/>
    </source>
</evidence>
<reference evidence="6 7" key="1">
    <citation type="journal article" date="2021" name="ISME Commun">
        <title>Automated analysis of genomic sequences facilitates high-throughput and comprehensive description of bacteria.</title>
        <authorList>
            <person name="Hitch T.C.A."/>
        </authorList>
    </citation>
    <scope>NUCLEOTIDE SEQUENCE [LARGE SCALE GENOMIC DNA]</scope>
    <source>
        <strain evidence="6 7">Sanger_04</strain>
    </source>
</reference>
<comment type="cofactor">
    <cofactor evidence="1">
        <name>Zn(2+)</name>
        <dbReference type="ChEBI" id="CHEBI:29105"/>
    </cofactor>
</comment>
<dbReference type="PANTHER" id="PTHR35005:SF1">
    <property type="entry name" value="2-AMINO-5-FORMYLAMINO-6-RIBOSYLAMINOPYRIMIDIN-4(3H)-ONE 5'-MONOPHOSPHATE DEFORMYLASE"/>
    <property type="match status" value="1"/>
</dbReference>
<accession>A0ABT2S0F2</accession>
<organism evidence="6 7">
    <name type="scientific">Laedolimicola ammoniilytica</name>
    <dbReference type="NCBI Taxonomy" id="2981771"/>
    <lineage>
        <taxon>Bacteria</taxon>
        <taxon>Bacillati</taxon>
        <taxon>Bacillota</taxon>
        <taxon>Clostridia</taxon>
        <taxon>Lachnospirales</taxon>
        <taxon>Lachnospiraceae</taxon>
        <taxon>Laedolimicola</taxon>
    </lineage>
</organism>